<dbReference type="SUPFAM" id="SSF54637">
    <property type="entry name" value="Thioesterase/thiol ester dehydrase-isomerase"/>
    <property type="match status" value="1"/>
</dbReference>
<proteinExistence type="predicted"/>
<organism evidence="1 2">
    <name type="scientific">Candidatus Bacteroides pullicola</name>
    <dbReference type="NCBI Taxonomy" id="2838475"/>
    <lineage>
        <taxon>Bacteria</taxon>
        <taxon>Pseudomonadati</taxon>
        <taxon>Bacteroidota</taxon>
        <taxon>Bacteroidia</taxon>
        <taxon>Bacteroidales</taxon>
        <taxon>Bacteroidaceae</taxon>
        <taxon>Bacteroides</taxon>
    </lineage>
</organism>
<sequence length="142" mass="15906">MVQLLRLLDVSPLDILPQRPPFILIDGLTRYDETETSTRFLIRPDHLFVSDECLLPTGLIENMAQTCAARLGYYNLISGLPVKIGFIGAVNNLHIRRTPRVGESLDTTIRVKEEVFGMTLVDAEVRVDEEVIATAEMKIAIP</sequence>
<name>A0A9D1ZIK8_9BACE</name>
<comment type="caution">
    <text evidence="1">The sequence shown here is derived from an EMBL/GenBank/DDBJ whole genome shotgun (WGS) entry which is preliminary data.</text>
</comment>
<gene>
    <name evidence="1" type="ORF">H9824_10035</name>
</gene>
<dbReference type="InterPro" id="IPR029069">
    <property type="entry name" value="HotDog_dom_sf"/>
</dbReference>
<accession>A0A9D1ZIK8</accession>
<evidence type="ECO:0000313" key="1">
    <source>
        <dbReference type="EMBL" id="HIY89025.1"/>
    </source>
</evidence>
<dbReference type="Pfam" id="PF22817">
    <property type="entry name" value="ApeP-like"/>
    <property type="match status" value="1"/>
</dbReference>
<reference evidence="1" key="2">
    <citation type="submission" date="2021-04" db="EMBL/GenBank/DDBJ databases">
        <authorList>
            <person name="Gilroy R."/>
        </authorList>
    </citation>
    <scope>NUCLEOTIDE SEQUENCE</scope>
    <source>
        <strain evidence="1">Gambia2-208</strain>
    </source>
</reference>
<dbReference type="EMBL" id="DXCV01000065">
    <property type="protein sequence ID" value="HIY89025.1"/>
    <property type="molecule type" value="Genomic_DNA"/>
</dbReference>
<dbReference type="InterPro" id="IPR016776">
    <property type="entry name" value="ApeP-like_dehydratase"/>
</dbReference>
<dbReference type="Proteomes" id="UP000886851">
    <property type="component" value="Unassembled WGS sequence"/>
</dbReference>
<reference evidence="1" key="1">
    <citation type="journal article" date="2021" name="PeerJ">
        <title>Extensive microbial diversity within the chicken gut microbiome revealed by metagenomics and culture.</title>
        <authorList>
            <person name="Gilroy R."/>
            <person name="Ravi A."/>
            <person name="Getino M."/>
            <person name="Pursley I."/>
            <person name="Horton D.L."/>
            <person name="Alikhan N.F."/>
            <person name="Baker D."/>
            <person name="Gharbi K."/>
            <person name="Hall N."/>
            <person name="Watson M."/>
            <person name="Adriaenssens E.M."/>
            <person name="Foster-Nyarko E."/>
            <person name="Jarju S."/>
            <person name="Secka A."/>
            <person name="Antonio M."/>
            <person name="Oren A."/>
            <person name="Chaudhuri R.R."/>
            <person name="La Ragione R."/>
            <person name="Hildebrand F."/>
            <person name="Pallen M.J."/>
        </authorList>
    </citation>
    <scope>NUCLEOTIDE SEQUENCE</scope>
    <source>
        <strain evidence="1">Gambia2-208</strain>
    </source>
</reference>
<dbReference type="AlphaFoldDB" id="A0A9D1ZIK8"/>
<dbReference type="Gene3D" id="3.10.129.10">
    <property type="entry name" value="Hotdog Thioesterase"/>
    <property type="match status" value="1"/>
</dbReference>
<evidence type="ECO:0000313" key="2">
    <source>
        <dbReference type="Proteomes" id="UP000886851"/>
    </source>
</evidence>
<protein>
    <submittedName>
        <fullName evidence="1">Pseudouridylate synthase</fullName>
    </submittedName>
</protein>